<evidence type="ECO:0000256" key="4">
    <source>
        <dbReference type="ARBA" id="ARBA00023002"/>
    </source>
</evidence>
<name>A0ABU1N0D8_9CAUL</name>
<dbReference type="InterPro" id="IPR012347">
    <property type="entry name" value="Ferritin-like"/>
</dbReference>
<dbReference type="InterPro" id="IPR009078">
    <property type="entry name" value="Ferritin-like_SF"/>
</dbReference>
<evidence type="ECO:0000256" key="7">
    <source>
        <dbReference type="ARBA" id="ARBA00023136"/>
    </source>
</evidence>
<gene>
    <name evidence="8" type="ORF">J2800_002561</name>
</gene>
<evidence type="ECO:0000256" key="2">
    <source>
        <dbReference type="ARBA" id="ARBA00022688"/>
    </source>
</evidence>
<dbReference type="GO" id="GO:0004497">
    <property type="term" value="F:monooxygenase activity"/>
    <property type="evidence" value="ECO:0007669"/>
    <property type="project" value="UniProtKB-KW"/>
</dbReference>
<sequence length="195" mass="21733">MNLTEQQDPARIIRRILRVNDAGERGGVAMYQTQLAVARWRCPEVVPFLELTRDHEADHARRFRALMPSRGAKACRLPWIWTVGAAAMGAATAVFGARAIYLCTEVVERGVHQHLSVQLAFVRDHDPELAALIESVAADEAEHYQHATRLRGDRRAPLSGLFDAAITASTEVLMWLSTRGDVARLARRLETEGAR</sequence>
<keyword evidence="6 8" id="KW-0503">Monooxygenase</keyword>
<dbReference type="Pfam" id="PF03232">
    <property type="entry name" value="COQ7"/>
    <property type="match status" value="1"/>
</dbReference>
<comment type="pathway">
    <text evidence="1">Cofactor biosynthesis; ubiquinone biosynthesis.</text>
</comment>
<dbReference type="InterPro" id="IPR011566">
    <property type="entry name" value="Ubq_synth_Coq7"/>
</dbReference>
<protein>
    <submittedName>
        <fullName evidence="8">Ubiquinone biosynthesis monooxygenase Coq7</fullName>
        <ecNumber evidence="8">1.14.13.-</ecNumber>
    </submittedName>
</protein>
<dbReference type="PANTHER" id="PTHR11237">
    <property type="entry name" value="COENZYME Q10 BIOSYNTHESIS PROTEIN 7"/>
    <property type="match status" value="1"/>
</dbReference>
<dbReference type="PANTHER" id="PTHR11237:SF4">
    <property type="entry name" value="5-DEMETHOXYUBIQUINONE HYDROXYLASE, MITOCHONDRIAL"/>
    <property type="match status" value="1"/>
</dbReference>
<evidence type="ECO:0000256" key="6">
    <source>
        <dbReference type="ARBA" id="ARBA00023033"/>
    </source>
</evidence>
<dbReference type="SUPFAM" id="SSF47240">
    <property type="entry name" value="Ferritin-like"/>
    <property type="match status" value="1"/>
</dbReference>
<dbReference type="RefSeq" id="WP_310031971.1">
    <property type="nucleotide sequence ID" value="NZ_JAVDRL010000007.1"/>
</dbReference>
<keyword evidence="7" id="KW-0472">Membrane</keyword>
<reference evidence="8 9" key="1">
    <citation type="submission" date="2023-07" db="EMBL/GenBank/DDBJ databases">
        <title>Sorghum-associated microbial communities from plants grown in Nebraska, USA.</title>
        <authorList>
            <person name="Schachtman D."/>
        </authorList>
    </citation>
    <scope>NUCLEOTIDE SEQUENCE [LARGE SCALE GENOMIC DNA]</scope>
    <source>
        <strain evidence="8 9">DS2154</strain>
    </source>
</reference>
<evidence type="ECO:0000256" key="5">
    <source>
        <dbReference type="ARBA" id="ARBA00023004"/>
    </source>
</evidence>
<keyword evidence="9" id="KW-1185">Reference proteome</keyword>
<accession>A0ABU1N0D8</accession>
<evidence type="ECO:0000256" key="3">
    <source>
        <dbReference type="ARBA" id="ARBA00022723"/>
    </source>
</evidence>
<keyword evidence="3" id="KW-0479">Metal-binding</keyword>
<organism evidence="8 9">
    <name type="scientific">Caulobacter rhizosphaerae</name>
    <dbReference type="NCBI Taxonomy" id="2010972"/>
    <lineage>
        <taxon>Bacteria</taxon>
        <taxon>Pseudomonadati</taxon>
        <taxon>Pseudomonadota</taxon>
        <taxon>Alphaproteobacteria</taxon>
        <taxon>Caulobacterales</taxon>
        <taxon>Caulobacteraceae</taxon>
        <taxon>Caulobacter</taxon>
    </lineage>
</organism>
<keyword evidence="8" id="KW-0830">Ubiquinone</keyword>
<keyword evidence="4 8" id="KW-0560">Oxidoreductase</keyword>
<evidence type="ECO:0000256" key="1">
    <source>
        <dbReference type="ARBA" id="ARBA00004749"/>
    </source>
</evidence>
<evidence type="ECO:0000313" key="9">
    <source>
        <dbReference type="Proteomes" id="UP001262754"/>
    </source>
</evidence>
<proteinExistence type="predicted"/>
<dbReference type="EC" id="1.14.13.-" evidence="8"/>
<dbReference type="Proteomes" id="UP001262754">
    <property type="component" value="Unassembled WGS sequence"/>
</dbReference>
<dbReference type="Gene3D" id="1.20.1260.10">
    <property type="match status" value="1"/>
</dbReference>
<comment type="caution">
    <text evidence="8">The sequence shown here is derived from an EMBL/GenBank/DDBJ whole genome shotgun (WGS) entry which is preliminary data.</text>
</comment>
<keyword evidence="2" id="KW-0831">Ubiquinone biosynthesis</keyword>
<dbReference type="EMBL" id="JAVDRL010000007">
    <property type="protein sequence ID" value="MDR6531808.1"/>
    <property type="molecule type" value="Genomic_DNA"/>
</dbReference>
<keyword evidence="5" id="KW-0408">Iron</keyword>
<evidence type="ECO:0000313" key="8">
    <source>
        <dbReference type="EMBL" id="MDR6531808.1"/>
    </source>
</evidence>